<sequence>MYQQKCGHRSSFAGAEEHGHAHAAGPRLWRLLVVPRYCLSTVNMLVQTTRRRQ</sequence>
<proteinExistence type="predicted"/>
<organism evidence="1 2">
    <name type="scientific">Streptomyces lividans 1326</name>
    <dbReference type="NCBI Taxonomy" id="1200984"/>
    <lineage>
        <taxon>Bacteria</taxon>
        <taxon>Bacillati</taxon>
        <taxon>Actinomycetota</taxon>
        <taxon>Actinomycetes</taxon>
        <taxon>Kitasatosporales</taxon>
        <taxon>Streptomycetaceae</taxon>
        <taxon>Streptomyces</taxon>
    </lineage>
</organism>
<gene>
    <name evidence="1" type="ORF">SLI_4626</name>
</gene>
<name>A0A7U9DSH1_STRLI</name>
<protein>
    <submittedName>
        <fullName evidence="1">Uncharacterized protein</fullName>
    </submittedName>
</protein>
<dbReference type="Proteomes" id="UP000014062">
    <property type="component" value="Chromosome"/>
</dbReference>
<accession>A0A7U9DSH1</accession>
<dbReference type="EMBL" id="CM001889">
    <property type="protein sequence ID" value="EOY49334.1"/>
    <property type="molecule type" value="Genomic_DNA"/>
</dbReference>
<evidence type="ECO:0000313" key="2">
    <source>
        <dbReference type="Proteomes" id="UP000014062"/>
    </source>
</evidence>
<evidence type="ECO:0000313" key="1">
    <source>
        <dbReference type="EMBL" id="EOY49334.1"/>
    </source>
</evidence>
<dbReference type="AlphaFoldDB" id="A0A7U9DSH1"/>
<reference evidence="2" key="1">
    <citation type="journal article" date="2013" name="Genome Biol. Evol.">
        <title>The genome sequence of Streptomyces lividans 66 reveals a novel tRNA-dependent peptide biosynthetic system within a metal-related genomic island.</title>
        <authorList>
            <person name="Cruz-Morales P."/>
            <person name="Vijgenboom E."/>
            <person name="Iruegas-Bocardo F."/>
            <person name="Girard G."/>
            <person name="Yanez-Guerra L.A."/>
            <person name="Ramos-Aboites H.E."/>
            <person name="Pernodet J.L."/>
            <person name="Anne J."/>
            <person name="van Wezel G.P."/>
            <person name="Barona-Gomez F."/>
        </authorList>
    </citation>
    <scope>NUCLEOTIDE SEQUENCE [LARGE SCALE GENOMIC DNA]</scope>
    <source>
        <strain evidence="2">1326</strain>
    </source>
</reference>